<feature type="transmembrane region" description="Helical" evidence="7">
    <location>
        <begin position="20"/>
        <end position="40"/>
    </location>
</feature>
<keyword evidence="4 7" id="KW-0812">Transmembrane</keyword>
<gene>
    <name evidence="9" type="ORF">ACFO6W_01705</name>
</gene>
<evidence type="ECO:0000256" key="5">
    <source>
        <dbReference type="ARBA" id="ARBA00022989"/>
    </source>
</evidence>
<dbReference type="PROSITE" id="PS50850">
    <property type="entry name" value="MFS"/>
    <property type="match status" value="1"/>
</dbReference>
<dbReference type="InterPro" id="IPR018456">
    <property type="entry name" value="PTR2_symporter_CS"/>
</dbReference>
<organism evidence="9 10">
    <name type="scientific">Dysgonomonas termitidis</name>
    <dbReference type="NCBI Taxonomy" id="1516126"/>
    <lineage>
        <taxon>Bacteria</taxon>
        <taxon>Pseudomonadati</taxon>
        <taxon>Bacteroidota</taxon>
        <taxon>Bacteroidia</taxon>
        <taxon>Bacteroidales</taxon>
        <taxon>Dysgonomonadaceae</taxon>
        <taxon>Dysgonomonas</taxon>
    </lineage>
</organism>
<feature type="transmembrane region" description="Helical" evidence="7">
    <location>
        <begin position="300"/>
        <end position="319"/>
    </location>
</feature>
<evidence type="ECO:0000256" key="1">
    <source>
        <dbReference type="ARBA" id="ARBA00004651"/>
    </source>
</evidence>
<keyword evidence="2" id="KW-0813">Transport</keyword>
<keyword evidence="3" id="KW-1003">Cell membrane</keyword>
<feature type="domain" description="Major facilitator superfamily (MFS) profile" evidence="8">
    <location>
        <begin position="1"/>
        <end position="213"/>
    </location>
</feature>
<dbReference type="SUPFAM" id="SSF103473">
    <property type="entry name" value="MFS general substrate transporter"/>
    <property type="match status" value="1"/>
</dbReference>
<keyword evidence="5 7" id="KW-1133">Transmembrane helix</keyword>
<feature type="transmembrane region" description="Helical" evidence="7">
    <location>
        <begin position="274"/>
        <end position="293"/>
    </location>
</feature>
<feature type="transmembrane region" description="Helical" evidence="7">
    <location>
        <begin position="372"/>
        <end position="395"/>
    </location>
</feature>
<evidence type="ECO:0000256" key="6">
    <source>
        <dbReference type="ARBA" id="ARBA00023136"/>
    </source>
</evidence>
<dbReference type="PANTHER" id="PTHR23517:SF2">
    <property type="entry name" value="MULTIDRUG RESISTANCE PROTEIN MDTH"/>
    <property type="match status" value="1"/>
</dbReference>
<evidence type="ECO:0000256" key="4">
    <source>
        <dbReference type="ARBA" id="ARBA00022692"/>
    </source>
</evidence>
<keyword evidence="6 7" id="KW-0472">Membrane</keyword>
<dbReference type="InterPro" id="IPR036259">
    <property type="entry name" value="MFS_trans_sf"/>
</dbReference>
<proteinExistence type="predicted"/>
<dbReference type="Pfam" id="PF07690">
    <property type="entry name" value="MFS_1"/>
    <property type="match status" value="1"/>
</dbReference>
<feature type="transmembrane region" description="Helical" evidence="7">
    <location>
        <begin position="75"/>
        <end position="96"/>
    </location>
</feature>
<evidence type="ECO:0000313" key="10">
    <source>
        <dbReference type="Proteomes" id="UP001596023"/>
    </source>
</evidence>
<dbReference type="InterPro" id="IPR011701">
    <property type="entry name" value="MFS"/>
</dbReference>
<comment type="subcellular location">
    <subcellularLocation>
        <location evidence="1">Cell membrane</location>
        <topology evidence="1">Multi-pass membrane protein</topology>
    </subcellularLocation>
</comment>
<dbReference type="EMBL" id="JBHSGN010000010">
    <property type="protein sequence ID" value="MFC4672400.1"/>
    <property type="molecule type" value="Genomic_DNA"/>
</dbReference>
<evidence type="ECO:0000259" key="8">
    <source>
        <dbReference type="PROSITE" id="PS50850"/>
    </source>
</evidence>
<dbReference type="InterPro" id="IPR020846">
    <property type="entry name" value="MFS_dom"/>
</dbReference>
<evidence type="ECO:0000256" key="2">
    <source>
        <dbReference type="ARBA" id="ARBA00022448"/>
    </source>
</evidence>
<feature type="transmembrane region" description="Helical" evidence="7">
    <location>
        <begin position="420"/>
        <end position="440"/>
    </location>
</feature>
<dbReference type="RefSeq" id="WP_379993573.1">
    <property type="nucleotide sequence ID" value="NZ_JBHSGN010000010.1"/>
</dbReference>
<feature type="transmembrane region" description="Helical" evidence="7">
    <location>
        <begin position="187"/>
        <end position="209"/>
    </location>
</feature>
<feature type="transmembrane region" description="Helical" evidence="7">
    <location>
        <begin position="46"/>
        <end position="66"/>
    </location>
</feature>
<comment type="caution">
    <text evidence="9">The sequence shown here is derived from an EMBL/GenBank/DDBJ whole genome shotgun (WGS) entry which is preliminary data.</text>
</comment>
<feature type="transmembrane region" description="Helical" evidence="7">
    <location>
        <begin position="331"/>
        <end position="352"/>
    </location>
</feature>
<dbReference type="InterPro" id="IPR050171">
    <property type="entry name" value="MFS_Transporters"/>
</dbReference>
<dbReference type="Proteomes" id="UP001596023">
    <property type="component" value="Unassembled WGS sequence"/>
</dbReference>
<dbReference type="Gene3D" id="1.20.1250.20">
    <property type="entry name" value="MFS general substrate transporter like domains"/>
    <property type="match status" value="1"/>
</dbReference>
<evidence type="ECO:0000256" key="3">
    <source>
        <dbReference type="ARBA" id="ARBA00022475"/>
    </source>
</evidence>
<dbReference type="PANTHER" id="PTHR23517">
    <property type="entry name" value="RESISTANCE PROTEIN MDTM, PUTATIVE-RELATED-RELATED"/>
    <property type="match status" value="1"/>
</dbReference>
<evidence type="ECO:0000313" key="9">
    <source>
        <dbReference type="EMBL" id="MFC4672400.1"/>
    </source>
</evidence>
<evidence type="ECO:0000256" key="7">
    <source>
        <dbReference type="SAM" id="Phobius"/>
    </source>
</evidence>
<protein>
    <submittedName>
        <fullName evidence="9">MFS transporter</fullName>
    </submittedName>
</protein>
<reference evidence="10" key="1">
    <citation type="journal article" date="2019" name="Int. J. Syst. Evol. Microbiol.">
        <title>The Global Catalogue of Microorganisms (GCM) 10K type strain sequencing project: providing services to taxonomists for standard genome sequencing and annotation.</title>
        <authorList>
            <consortium name="The Broad Institute Genomics Platform"/>
            <consortium name="The Broad Institute Genome Sequencing Center for Infectious Disease"/>
            <person name="Wu L."/>
            <person name="Ma J."/>
        </authorList>
    </citation>
    <scope>NUCLEOTIDE SEQUENCE [LARGE SCALE GENOMIC DNA]</scope>
    <source>
        <strain evidence="10">CCUG 66188</strain>
    </source>
</reference>
<feature type="transmembrane region" description="Helical" evidence="7">
    <location>
        <begin position="116"/>
        <end position="136"/>
    </location>
</feature>
<name>A0ABV9KQH2_9BACT</name>
<feature type="transmembrane region" description="Helical" evidence="7">
    <location>
        <begin position="157"/>
        <end position="175"/>
    </location>
</feature>
<feature type="transmembrane region" description="Helical" evidence="7">
    <location>
        <begin position="237"/>
        <end position="254"/>
    </location>
</feature>
<dbReference type="PROSITE" id="PS01023">
    <property type="entry name" value="PTR2_2"/>
    <property type="match status" value="1"/>
</dbReference>
<sequence>MTKFSRAFWVANSVELLERLAYYAVFIVITLYLSNVWGFSDIEAGIISGIFSAMLYFLPTFAGAYADKIGFRSSIILAFTLLTVGYGGLGLLPTMLESAGLVSYGMTATFTGLETSYLRWSIAPILVLIVIGGAFIKAVISGTVARETTSENRARGYAIFYMMVNIGAFTGKTVVDPLRRSMGDEGLVYLNFFSASMTLFALIAVFFFYKSVKTEGKGKSFAEIGKALWKVCQNGRLIALILIISGFWMIQSQMYATMPKYVIRMIGEGASPGWYANVNPLVVFVCVNFVTSFMKRRTALTSMTIGMLIIPFSALVMSFGNQIGTDYVMGLHPVAFMMIVGIAMQALAECFISPRFLEYFSLQSPKGEEGLYLGFSHLHSFFSYLFAFGLSGFLLEKYCPDPKAFASQVEYAAATVNAHYIWYVFVGIGMVSAIALVIYGRVVKNLDKKKLNPETE</sequence>
<keyword evidence="10" id="KW-1185">Reference proteome</keyword>
<accession>A0ABV9KQH2</accession>